<dbReference type="PANTHER" id="PTHR11702">
    <property type="entry name" value="DEVELOPMENTALLY REGULATED GTP-BINDING PROTEIN-RELATED"/>
    <property type="match status" value="1"/>
</dbReference>
<organism evidence="5">
    <name type="scientific">Sarcoptes scabiei</name>
    <name type="common">Itch mite</name>
    <name type="synonym">Acarus scabiei</name>
    <dbReference type="NCBI Taxonomy" id="52283"/>
    <lineage>
        <taxon>Eukaryota</taxon>
        <taxon>Metazoa</taxon>
        <taxon>Ecdysozoa</taxon>
        <taxon>Arthropoda</taxon>
        <taxon>Chelicerata</taxon>
        <taxon>Arachnida</taxon>
        <taxon>Acari</taxon>
        <taxon>Acariformes</taxon>
        <taxon>Sarcoptiformes</taxon>
        <taxon>Astigmata</taxon>
        <taxon>Psoroptidia</taxon>
        <taxon>Sarcoptoidea</taxon>
        <taxon>Sarcoptidae</taxon>
        <taxon>Sarcoptinae</taxon>
        <taxon>Sarcoptes</taxon>
    </lineage>
</organism>
<keyword evidence="1" id="KW-0547">Nucleotide-binding</keyword>
<name>A0A834VCB3_SARSC</name>
<dbReference type="PRINTS" id="PR00326">
    <property type="entry name" value="GTP1OBG"/>
</dbReference>
<dbReference type="OrthoDB" id="347018at2759"/>
<dbReference type="Pfam" id="PF01926">
    <property type="entry name" value="MMR_HSR1"/>
    <property type="match status" value="1"/>
</dbReference>
<feature type="domain" description="Obg" evidence="4">
    <location>
        <begin position="66"/>
        <end position="200"/>
    </location>
</feature>
<dbReference type="Gene3D" id="2.70.210.12">
    <property type="entry name" value="GTP1/OBG domain"/>
    <property type="match status" value="1"/>
</dbReference>
<keyword evidence="2" id="KW-0342">GTP-binding</keyword>
<dbReference type="InterPro" id="IPR036726">
    <property type="entry name" value="GTP1_OBG_dom_sf"/>
</dbReference>
<evidence type="ECO:0000313" key="6">
    <source>
        <dbReference type="EnsemblMetazoa" id="KAF7490350.1"/>
    </source>
</evidence>
<evidence type="ECO:0000313" key="7">
    <source>
        <dbReference type="Proteomes" id="UP000070412"/>
    </source>
</evidence>
<evidence type="ECO:0000313" key="5">
    <source>
        <dbReference type="EMBL" id="KAF7490350.1"/>
    </source>
</evidence>
<dbReference type="GO" id="GO:0042254">
    <property type="term" value="P:ribosome biogenesis"/>
    <property type="evidence" value="ECO:0007669"/>
    <property type="project" value="UniProtKB-UniRule"/>
</dbReference>
<dbReference type="Proteomes" id="UP000070412">
    <property type="component" value="Unassembled WGS sequence"/>
</dbReference>
<evidence type="ECO:0000256" key="1">
    <source>
        <dbReference type="ARBA" id="ARBA00022741"/>
    </source>
</evidence>
<gene>
    <name evidence="5" type="ORF">SSS_8238</name>
</gene>
<reference evidence="6" key="3">
    <citation type="submission" date="2022-06" db="UniProtKB">
        <authorList>
            <consortium name="EnsemblMetazoa"/>
        </authorList>
    </citation>
    <scope>IDENTIFICATION</scope>
</reference>
<dbReference type="Pfam" id="PF01018">
    <property type="entry name" value="GTP1_OBG"/>
    <property type="match status" value="1"/>
</dbReference>
<dbReference type="PANTHER" id="PTHR11702:SF43">
    <property type="entry name" value="GTP-BINDING PROTEIN 10"/>
    <property type="match status" value="1"/>
</dbReference>
<accession>A0A834VCB3</accession>
<dbReference type="InterPro" id="IPR006073">
    <property type="entry name" value="GTP-bd"/>
</dbReference>
<dbReference type="CDD" id="cd01898">
    <property type="entry name" value="Obg"/>
    <property type="match status" value="1"/>
</dbReference>
<dbReference type="InterPro" id="IPR006169">
    <property type="entry name" value="GTP1_OBG_dom"/>
</dbReference>
<evidence type="ECO:0000259" key="3">
    <source>
        <dbReference type="PROSITE" id="PS51710"/>
    </source>
</evidence>
<dbReference type="EMBL" id="WVUK01000062">
    <property type="protein sequence ID" value="KAF7490350.1"/>
    <property type="molecule type" value="Genomic_DNA"/>
</dbReference>
<keyword evidence="7" id="KW-1185">Reference proteome</keyword>
<evidence type="ECO:0000259" key="4">
    <source>
        <dbReference type="PROSITE" id="PS51883"/>
    </source>
</evidence>
<feature type="domain" description="OBG-type G" evidence="3">
    <location>
        <begin position="201"/>
        <end position="411"/>
    </location>
</feature>
<dbReference type="SUPFAM" id="SSF52540">
    <property type="entry name" value="P-loop containing nucleoside triphosphate hydrolases"/>
    <property type="match status" value="1"/>
</dbReference>
<reference evidence="5" key="2">
    <citation type="submission" date="2020-01" db="EMBL/GenBank/DDBJ databases">
        <authorList>
            <person name="Korhonen P.K.K."/>
            <person name="Guangxu M.G."/>
            <person name="Wang T.W."/>
            <person name="Stroehlein A.J.S."/>
            <person name="Young N.D."/>
            <person name="Ang C.-S.A."/>
            <person name="Fernando D.W.F."/>
            <person name="Lu H.L."/>
            <person name="Taylor S.T."/>
            <person name="Ehtesham M.E.M."/>
            <person name="Najaraj S.H.N."/>
            <person name="Harsha G.H.G."/>
            <person name="Madugundu A.M."/>
            <person name="Renuse S.R."/>
            <person name="Holt D.H."/>
            <person name="Pandey A.P."/>
            <person name="Papenfuss A.P."/>
            <person name="Gasser R.B.G."/>
            <person name="Fischer K.F."/>
        </authorList>
    </citation>
    <scope>NUCLEOTIDE SEQUENCE</scope>
    <source>
        <strain evidence="5">SSS_KF_BRIS2020</strain>
    </source>
</reference>
<dbReference type="SUPFAM" id="SSF82051">
    <property type="entry name" value="Obg GTP-binding protein N-terminal domain"/>
    <property type="match status" value="1"/>
</dbReference>
<dbReference type="EnsemblMetazoa" id="SSS_8238s_mrna">
    <property type="protein sequence ID" value="KAF7490350.1"/>
    <property type="gene ID" value="SSS_8238"/>
</dbReference>
<dbReference type="GO" id="GO:0003924">
    <property type="term" value="F:GTPase activity"/>
    <property type="evidence" value="ECO:0007669"/>
    <property type="project" value="InterPro"/>
</dbReference>
<evidence type="ECO:0000256" key="2">
    <source>
        <dbReference type="ARBA" id="ARBA00023134"/>
    </source>
</evidence>
<dbReference type="InterPro" id="IPR027417">
    <property type="entry name" value="P-loop_NTPase"/>
</dbReference>
<reference evidence="7" key="1">
    <citation type="journal article" date="2020" name="PLoS Negl. Trop. Dis.">
        <title>High-quality nuclear genome for Sarcoptes scabiei-A critical resource for a neglected parasite.</title>
        <authorList>
            <person name="Korhonen P.K."/>
            <person name="Gasser R.B."/>
            <person name="Ma G."/>
            <person name="Wang T."/>
            <person name="Stroehlein A.J."/>
            <person name="Young N.D."/>
            <person name="Ang C.S."/>
            <person name="Fernando D.D."/>
            <person name="Lu H.C."/>
            <person name="Taylor S."/>
            <person name="Reynolds S.L."/>
            <person name="Mofiz E."/>
            <person name="Najaraj S.H."/>
            <person name="Gowda H."/>
            <person name="Madugundu A."/>
            <person name="Renuse S."/>
            <person name="Holt D."/>
            <person name="Pandey A."/>
            <person name="Papenfuss A.T."/>
            <person name="Fischer K."/>
        </authorList>
    </citation>
    <scope>NUCLEOTIDE SEQUENCE [LARGE SCALE GENOMIC DNA]</scope>
</reference>
<dbReference type="InterPro" id="IPR045086">
    <property type="entry name" value="OBG_GTPase"/>
</dbReference>
<protein>
    <submittedName>
        <fullName evidence="5">GTP-binding protein 10</fullName>
    </submittedName>
</protein>
<dbReference type="InterPro" id="IPR031167">
    <property type="entry name" value="G_OBG"/>
</dbReference>
<proteinExistence type="predicted"/>
<dbReference type="PROSITE" id="PS51883">
    <property type="entry name" value="OBG"/>
    <property type="match status" value="1"/>
</dbReference>
<dbReference type="AlphaFoldDB" id="A0A834VCB3"/>
<dbReference type="PROSITE" id="PS51710">
    <property type="entry name" value="G_OBG"/>
    <property type="match status" value="1"/>
</dbReference>
<dbReference type="GO" id="GO:0005525">
    <property type="term" value="F:GTP binding"/>
    <property type="evidence" value="ECO:0007669"/>
    <property type="project" value="UniProtKB-KW"/>
</dbReference>
<dbReference type="GO" id="GO:0005739">
    <property type="term" value="C:mitochondrion"/>
    <property type="evidence" value="ECO:0007669"/>
    <property type="project" value="TreeGrafter"/>
</dbReference>
<dbReference type="Gene3D" id="3.40.50.300">
    <property type="entry name" value="P-loop containing nucleotide triphosphate hydrolases"/>
    <property type="match status" value="1"/>
</dbReference>
<sequence length="519" mass="58573">MCYEVDRYCNKSDEISILDSSEIKIMKFFQTRVFILKSFRVIRFRIDHQSTFIRPDGRIFVKDIHKSFIDSVRINVRGGAGGNGSPKHHGLGGHGGNVCLVANSNARLIKIAKSNRKFRASDGQHSSRASIIGKNGKDLEISVPTGITVINEEYKKVIAELDEEGEKVVIAYGGRGGDKLNSYCGTKGQESLLRLDLKLLADVGLVGYPNAGKSTLLRALSRSSPKIASYPFTTIHPNLGVIQYDPPKSVRLFNDWSKVSSENNDSTDKIYDQDYRQITVADLPGLIEGAHRNKGLGHNFLKHILRTNLLLFVVDIDGFKNIGGLEYHESWSSSEPIAIIQSLINEIDLYDSSILANKPSILVINKLDNSEKRKKFKNFLNKFQKTKINVPSLIEKENFIKSSTIDYEKSSVSKQSDDDVDGQFLEKIEEKKNKEVKRKETEEDESMGLIDHCPIQNGFRFKKIIGISSITKFNIEKLKGLIRDQIDLWAESRLEPISFKQLMERSEQNSRKKKISSLD</sequence>